<dbReference type="EMBL" id="BARU01034614">
    <property type="protein sequence ID" value="GAH65622.1"/>
    <property type="molecule type" value="Genomic_DNA"/>
</dbReference>
<dbReference type="SMART" id="SM00487">
    <property type="entry name" value="DEXDc"/>
    <property type="match status" value="1"/>
</dbReference>
<accession>X1H8A4</accession>
<protein>
    <recommendedName>
        <fullName evidence="2">Helicase ATP-binding domain-containing protein</fullName>
    </recommendedName>
</protein>
<name>X1H8A4_9ZZZZ</name>
<comment type="caution">
    <text evidence="3">The sequence shown here is derived from an EMBL/GenBank/DDBJ whole genome shotgun (WGS) entry which is preliminary data.</text>
</comment>
<dbReference type="PANTHER" id="PTHR45766">
    <property type="entry name" value="DNA ANNEALING HELICASE AND ENDONUCLEASE ZRANB3 FAMILY MEMBER"/>
    <property type="match status" value="1"/>
</dbReference>
<keyword evidence="1" id="KW-0378">Hydrolase</keyword>
<dbReference type="Gene3D" id="3.40.50.10810">
    <property type="entry name" value="Tandem AAA-ATPase domain"/>
    <property type="match status" value="1"/>
</dbReference>
<evidence type="ECO:0000259" key="2">
    <source>
        <dbReference type="PROSITE" id="PS51192"/>
    </source>
</evidence>
<dbReference type="GO" id="GO:0005524">
    <property type="term" value="F:ATP binding"/>
    <property type="evidence" value="ECO:0007669"/>
    <property type="project" value="UniProtKB-KW"/>
</dbReference>
<sequence>PQDSLEEFIPPKSVEQLLKEKKFSDIDDFVQALIYNKLRRPLSDNLYTFYASRTEFLVHQFKPVLKFLNTSKQRLLLADEVGLGKTIEAGIIITELYARLGELSRVLIVCPSMLTQKWEMEMQTRFNLKFDILKSDDLIKFLHKYTKYGEAEKMKGIISLQTLRSRSMIGTLREIAPTFDIVIVDEAHHMRNPNTLSSELGEVLSELSDAMLFLTATPLQLGTPDLFNLLSLLIPEEFSDFSLFYNLIEPNEYINN</sequence>
<dbReference type="InterPro" id="IPR014001">
    <property type="entry name" value="Helicase_ATP-bd"/>
</dbReference>
<evidence type="ECO:0000256" key="1">
    <source>
        <dbReference type="ARBA" id="ARBA00022801"/>
    </source>
</evidence>
<feature type="non-terminal residue" evidence="3">
    <location>
        <position position="256"/>
    </location>
</feature>
<proteinExistence type="predicted"/>
<dbReference type="InterPro" id="IPR027417">
    <property type="entry name" value="P-loop_NTPase"/>
</dbReference>
<dbReference type="CDD" id="cd18011">
    <property type="entry name" value="DEXDc_RapA"/>
    <property type="match status" value="1"/>
</dbReference>
<reference evidence="3" key="1">
    <citation type="journal article" date="2014" name="Front. Microbiol.">
        <title>High frequency of phylogenetically diverse reductive dehalogenase-homologous genes in deep subseafloor sedimentary metagenomes.</title>
        <authorList>
            <person name="Kawai M."/>
            <person name="Futagami T."/>
            <person name="Toyoda A."/>
            <person name="Takaki Y."/>
            <person name="Nishi S."/>
            <person name="Hori S."/>
            <person name="Arai W."/>
            <person name="Tsubouchi T."/>
            <person name="Morono Y."/>
            <person name="Uchiyama I."/>
            <person name="Ito T."/>
            <person name="Fujiyama A."/>
            <person name="Inagaki F."/>
            <person name="Takami H."/>
        </authorList>
    </citation>
    <scope>NUCLEOTIDE SEQUENCE</scope>
    <source>
        <strain evidence="3">Expedition CK06-06</strain>
    </source>
</reference>
<evidence type="ECO:0000313" key="3">
    <source>
        <dbReference type="EMBL" id="GAH65622.1"/>
    </source>
</evidence>
<organism evidence="3">
    <name type="scientific">marine sediment metagenome</name>
    <dbReference type="NCBI Taxonomy" id="412755"/>
    <lineage>
        <taxon>unclassified sequences</taxon>
        <taxon>metagenomes</taxon>
        <taxon>ecological metagenomes</taxon>
    </lineage>
</organism>
<dbReference type="InterPro" id="IPR038718">
    <property type="entry name" value="SNF2-like_sf"/>
</dbReference>
<feature type="non-terminal residue" evidence="3">
    <location>
        <position position="1"/>
    </location>
</feature>
<feature type="domain" description="Helicase ATP-binding" evidence="2">
    <location>
        <begin position="66"/>
        <end position="236"/>
    </location>
</feature>
<dbReference type="InterPro" id="IPR000330">
    <property type="entry name" value="SNF2_N"/>
</dbReference>
<dbReference type="PANTHER" id="PTHR45766:SF6">
    <property type="entry name" value="SWI_SNF-RELATED MATRIX-ASSOCIATED ACTIN-DEPENDENT REGULATOR OF CHROMATIN SUBFAMILY A-LIKE PROTEIN 1"/>
    <property type="match status" value="1"/>
</dbReference>
<dbReference type="PROSITE" id="PS51192">
    <property type="entry name" value="HELICASE_ATP_BIND_1"/>
    <property type="match status" value="1"/>
</dbReference>
<dbReference type="SUPFAM" id="SSF52540">
    <property type="entry name" value="P-loop containing nucleoside triphosphate hydrolases"/>
    <property type="match status" value="1"/>
</dbReference>
<dbReference type="GO" id="GO:0004386">
    <property type="term" value="F:helicase activity"/>
    <property type="evidence" value="ECO:0007669"/>
    <property type="project" value="UniProtKB-KW"/>
</dbReference>
<dbReference type="Pfam" id="PF00176">
    <property type="entry name" value="SNF2-rel_dom"/>
    <property type="match status" value="1"/>
</dbReference>
<dbReference type="InterPro" id="IPR057342">
    <property type="entry name" value="DEXDc_RapA"/>
</dbReference>
<gene>
    <name evidence="3" type="ORF">S03H2_54308</name>
</gene>
<dbReference type="AlphaFoldDB" id="X1H8A4"/>
<dbReference type="GO" id="GO:0016787">
    <property type="term" value="F:hydrolase activity"/>
    <property type="evidence" value="ECO:0007669"/>
    <property type="project" value="UniProtKB-KW"/>
</dbReference>